<organism evidence="1">
    <name type="scientific">marine metagenome</name>
    <dbReference type="NCBI Taxonomy" id="408172"/>
    <lineage>
        <taxon>unclassified sequences</taxon>
        <taxon>metagenomes</taxon>
        <taxon>ecological metagenomes</taxon>
    </lineage>
</organism>
<dbReference type="SUPFAM" id="SSF51182">
    <property type="entry name" value="RmlC-like cupins"/>
    <property type="match status" value="1"/>
</dbReference>
<dbReference type="InterPro" id="IPR011051">
    <property type="entry name" value="RmlC_Cupin_sf"/>
</dbReference>
<dbReference type="GO" id="GO:0019305">
    <property type="term" value="P:dTDP-rhamnose biosynthetic process"/>
    <property type="evidence" value="ECO:0007669"/>
    <property type="project" value="TreeGrafter"/>
</dbReference>
<dbReference type="Pfam" id="PF00908">
    <property type="entry name" value="dTDP_sugar_isom"/>
    <property type="match status" value="1"/>
</dbReference>
<proteinExistence type="predicted"/>
<dbReference type="CDD" id="cd00438">
    <property type="entry name" value="cupin_RmlC"/>
    <property type="match status" value="1"/>
</dbReference>
<protein>
    <recommendedName>
        <fullName evidence="2">dTDP-4-dehydrorhamnose 3,5-epimerase</fullName>
    </recommendedName>
</protein>
<evidence type="ECO:0000313" key="1">
    <source>
        <dbReference type="EMBL" id="SVC08566.1"/>
    </source>
</evidence>
<dbReference type="Gene3D" id="2.60.120.10">
    <property type="entry name" value="Jelly Rolls"/>
    <property type="match status" value="1"/>
</dbReference>
<reference evidence="1" key="1">
    <citation type="submission" date="2018-05" db="EMBL/GenBank/DDBJ databases">
        <authorList>
            <person name="Lanie J.A."/>
            <person name="Ng W.-L."/>
            <person name="Kazmierczak K.M."/>
            <person name="Andrzejewski T.M."/>
            <person name="Davidsen T.M."/>
            <person name="Wayne K.J."/>
            <person name="Tettelin H."/>
            <person name="Glass J.I."/>
            <person name="Rusch D."/>
            <person name="Podicherti R."/>
            <person name="Tsui H.-C.T."/>
            <person name="Winkler M.E."/>
        </authorList>
    </citation>
    <scope>NUCLEOTIDE SEQUENCE</scope>
</reference>
<name>A0A382J9J3_9ZZZZ</name>
<dbReference type="PANTHER" id="PTHR21047">
    <property type="entry name" value="DTDP-6-DEOXY-D-GLUCOSE-3,5 EPIMERASE"/>
    <property type="match status" value="1"/>
</dbReference>
<evidence type="ECO:0008006" key="2">
    <source>
        <dbReference type="Google" id="ProtNLM"/>
    </source>
</evidence>
<dbReference type="GO" id="GO:0000271">
    <property type="term" value="P:polysaccharide biosynthetic process"/>
    <property type="evidence" value="ECO:0007669"/>
    <property type="project" value="TreeGrafter"/>
</dbReference>
<dbReference type="InterPro" id="IPR000888">
    <property type="entry name" value="RmlC-like"/>
</dbReference>
<gene>
    <name evidence="1" type="ORF">METZ01_LOCUS261420</name>
</gene>
<sequence length="148" mass="17368">MEGVFVIKIEKLEDERGFFGRTWDKEFFKSNGLNDDLVQCNISFNKKKGTVRGLHYQIPPYEEAKLVRCTHGKVFEVVIDLRKNSKTFLQWDSIELDSKDYKMLFVPEGFALGLQTLEDNTELHYQMSQSYNPDYSRGIVWNDKTLNI</sequence>
<dbReference type="AlphaFoldDB" id="A0A382J9J3"/>
<dbReference type="EMBL" id="UINC01072725">
    <property type="protein sequence ID" value="SVC08566.1"/>
    <property type="molecule type" value="Genomic_DNA"/>
</dbReference>
<dbReference type="NCBIfam" id="TIGR01221">
    <property type="entry name" value="rmlC"/>
    <property type="match status" value="1"/>
</dbReference>
<accession>A0A382J9J3</accession>
<dbReference type="GO" id="GO:0005829">
    <property type="term" value="C:cytosol"/>
    <property type="evidence" value="ECO:0007669"/>
    <property type="project" value="TreeGrafter"/>
</dbReference>
<dbReference type="InterPro" id="IPR014710">
    <property type="entry name" value="RmlC-like_jellyroll"/>
</dbReference>
<dbReference type="PANTHER" id="PTHR21047:SF2">
    <property type="entry name" value="THYMIDINE DIPHOSPHO-4-KETO-RHAMNOSE 3,5-EPIMERASE"/>
    <property type="match status" value="1"/>
</dbReference>
<dbReference type="GO" id="GO:0008830">
    <property type="term" value="F:dTDP-4-dehydrorhamnose 3,5-epimerase activity"/>
    <property type="evidence" value="ECO:0007669"/>
    <property type="project" value="InterPro"/>
</dbReference>
<feature type="non-terminal residue" evidence="1">
    <location>
        <position position="148"/>
    </location>
</feature>